<dbReference type="FunFam" id="3.40.50.2000:FF:000050">
    <property type="entry name" value="UDP-glucuronosyltransferase"/>
    <property type="match status" value="1"/>
</dbReference>
<dbReference type="Gene3D" id="3.40.50.2000">
    <property type="entry name" value="Glycogen Phosphorylase B"/>
    <property type="match status" value="1"/>
</dbReference>
<evidence type="ECO:0000313" key="5">
    <source>
        <dbReference type="EMBL" id="KAJ9591509.1"/>
    </source>
</evidence>
<dbReference type="PANTHER" id="PTHR48043">
    <property type="entry name" value="EG:EG0003.4 PROTEIN-RELATED"/>
    <property type="match status" value="1"/>
</dbReference>
<evidence type="ECO:0000256" key="1">
    <source>
        <dbReference type="ARBA" id="ARBA00009995"/>
    </source>
</evidence>
<keyword evidence="3" id="KW-0808">Transferase</keyword>
<reference evidence="5" key="1">
    <citation type="journal article" date="2023" name="IScience">
        <title>Live-bearing cockroach genome reveals convergent evolutionary mechanisms linked to viviparity in insects and beyond.</title>
        <authorList>
            <person name="Fouks B."/>
            <person name="Harrison M.C."/>
            <person name="Mikhailova A.A."/>
            <person name="Marchal E."/>
            <person name="English S."/>
            <person name="Carruthers M."/>
            <person name="Jennings E.C."/>
            <person name="Chiamaka E.L."/>
            <person name="Frigard R.A."/>
            <person name="Pippel M."/>
            <person name="Attardo G.M."/>
            <person name="Benoit J.B."/>
            <person name="Bornberg-Bauer E."/>
            <person name="Tobe S.S."/>
        </authorList>
    </citation>
    <scope>NUCLEOTIDE SEQUENCE</scope>
    <source>
        <strain evidence="5">Stay&amp;Tobe</strain>
    </source>
</reference>
<accession>A0AAD8EIT3</accession>
<dbReference type="PANTHER" id="PTHR48043:SF159">
    <property type="entry name" value="EG:EG0003.4 PROTEIN-RELATED"/>
    <property type="match status" value="1"/>
</dbReference>
<evidence type="ECO:0000256" key="4">
    <source>
        <dbReference type="SAM" id="Phobius"/>
    </source>
</evidence>
<dbReference type="Proteomes" id="UP001233999">
    <property type="component" value="Unassembled WGS sequence"/>
</dbReference>
<sequence>PIRNPNFAMAGYELCETELNLPEVKRFIENSDLNFDIVIVETVITPCFLVIPYKLGVPFIGISSLPPNLGVHSSVGNPMHPAYSPDFLLGYTHSLTFLQRIHSTLHLIVYTLADKFWNMPLQDALVRRIFNNISMPNIEDLIKNVSLVLVNSHYSFYYPRPNVLNMVEIGGLHLSTPRPLPKELQDFLDGALEGVIYFSLGTNVKCDTMTAEKRQVFLDVFSALPKFRVLWKWDGDEIPRKPRNVEIAKWFPQQDILAHPNIKLIIYQGGLQSTEEALRAQVPLIGIPFFADQDLNVEKIVNAGAGKRLEFNDITKEVLLNSIKEVVYDLTYKKNMIQLSKITQDQSQTAMERAVWWIEYVIRHKGAHHIRSATVDLTWYQYLLLDVILFLTVITIVIILITYKLSRFLNRNIRYLPKFKFKSH</sequence>
<evidence type="ECO:0000313" key="6">
    <source>
        <dbReference type="Proteomes" id="UP001233999"/>
    </source>
</evidence>
<keyword evidence="2" id="KW-0328">Glycosyltransferase</keyword>
<keyword evidence="6" id="KW-1185">Reference proteome</keyword>
<protein>
    <recommendedName>
        <fullName evidence="7">UDP-glucuronosyltransferase</fullName>
    </recommendedName>
</protein>
<dbReference type="InterPro" id="IPR002213">
    <property type="entry name" value="UDP_glucos_trans"/>
</dbReference>
<feature type="transmembrane region" description="Helical" evidence="4">
    <location>
        <begin position="379"/>
        <end position="403"/>
    </location>
</feature>
<dbReference type="EMBL" id="JASPKZ010003865">
    <property type="protein sequence ID" value="KAJ9591509.1"/>
    <property type="molecule type" value="Genomic_DNA"/>
</dbReference>
<comment type="similarity">
    <text evidence="1">Belongs to the UDP-glycosyltransferase family.</text>
</comment>
<dbReference type="CDD" id="cd03784">
    <property type="entry name" value="GT1_Gtf-like"/>
    <property type="match status" value="1"/>
</dbReference>
<dbReference type="SUPFAM" id="SSF53756">
    <property type="entry name" value="UDP-Glycosyltransferase/glycogen phosphorylase"/>
    <property type="match status" value="1"/>
</dbReference>
<organism evidence="5 6">
    <name type="scientific">Diploptera punctata</name>
    <name type="common">Pacific beetle cockroach</name>
    <dbReference type="NCBI Taxonomy" id="6984"/>
    <lineage>
        <taxon>Eukaryota</taxon>
        <taxon>Metazoa</taxon>
        <taxon>Ecdysozoa</taxon>
        <taxon>Arthropoda</taxon>
        <taxon>Hexapoda</taxon>
        <taxon>Insecta</taxon>
        <taxon>Pterygota</taxon>
        <taxon>Neoptera</taxon>
        <taxon>Polyneoptera</taxon>
        <taxon>Dictyoptera</taxon>
        <taxon>Blattodea</taxon>
        <taxon>Blaberoidea</taxon>
        <taxon>Blaberidae</taxon>
        <taxon>Diplopterinae</taxon>
        <taxon>Diploptera</taxon>
    </lineage>
</organism>
<keyword evidence="4" id="KW-1133">Transmembrane helix</keyword>
<evidence type="ECO:0000256" key="2">
    <source>
        <dbReference type="ARBA" id="ARBA00022676"/>
    </source>
</evidence>
<dbReference type="GO" id="GO:0008194">
    <property type="term" value="F:UDP-glycosyltransferase activity"/>
    <property type="evidence" value="ECO:0007669"/>
    <property type="project" value="InterPro"/>
</dbReference>
<proteinExistence type="inferred from homology"/>
<dbReference type="AlphaFoldDB" id="A0AAD8EIT3"/>
<dbReference type="Pfam" id="PF00201">
    <property type="entry name" value="UDPGT"/>
    <property type="match status" value="1"/>
</dbReference>
<evidence type="ECO:0000256" key="3">
    <source>
        <dbReference type="ARBA" id="ARBA00022679"/>
    </source>
</evidence>
<gene>
    <name evidence="5" type="ORF">L9F63_001946</name>
</gene>
<comment type="caution">
    <text evidence="5">The sequence shown here is derived from an EMBL/GenBank/DDBJ whole genome shotgun (WGS) entry which is preliminary data.</text>
</comment>
<evidence type="ECO:0008006" key="7">
    <source>
        <dbReference type="Google" id="ProtNLM"/>
    </source>
</evidence>
<feature type="non-terminal residue" evidence="5">
    <location>
        <position position="424"/>
    </location>
</feature>
<dbReference type="InterPro" id="IPR050271">
    <property type="entry name" value="UDP-glycosyltransferase"/>
</dbReference>
<keyword evidence="4" id="KW-0812">Transmembrane</keyword>
<reference evidence="5" key="2">
    <citation type="submission" date="2023-05" db="EMBL/GenBank/DDBJ databases">
        <authorList>
            <person name="Fouks B."/>
        </authorList>
    </citation>
    <scope>NUCLEOTIDE SEQUENCE</scope>
    <source>
        <strain evidence="5">Stay&amp;Tobe</strain>
        <tissue evidence="5">Testes</tissue>
    </source>
</reference>
<keyword evidence="4" id="KW-0472">Membrane</keyword>
<name>A0AAD8EIT3_DIPPU</name>